<dbReference type="PANTHER" id="PTHR31457">
    <property type="entry name" value="METHYLMALONIC ACIDURIA AND HOMOCYSTINURIA TYPE C PROTEIN"/>
    <property type="match status" value="1"/>
</dbReference>
<dbReference type="OrthoDB" id="409189at2759"/>
<keyword evidence="7" id="KW-0288">FMN</keyword>
<evidence type="ECO:0000256" key="4">
    <source>
        <dbReference type="ARBA" id="ARBA00007762"/>
    </source>
</evidence>
<evidence type="ECO:0000256" key="1">
    <source>
        <dbReference type="ARBA" id="ARBA00001917"/>
    </source>
</evidence>
<accession>A0A0P5K209</accession>
<evidence type="ECO:0000256" key="8">
    <source>
        <dbReference type="ARBA" id="ARBA00022827"/>
    </source>
</evidence>
<gene>
    <name evidence="12" type="ORF">APZ42_016775</name>
</gene>
<evidence type="ECO:0000256" key="6">
    <source>
        <dbReference type="ARBA" id="ARBA00022630"/>
    </source>
</evidence>
<dbReference type="GO" id="GO:0032451">
    <property type="term" value="F:demethylase activity"/>
    <property type="evidence" value="ECO:0007669"/>
    <property type="project" value="TreeGrafter"/>
</dbReference>
<dbReference type="GO" id="GO:0033787">
    <property type="term" value="F:cyanocobalamin reductase (cyanide-eliminating) (NADP+) activity"/>
    <property type="evidence" value="ECO:0007669"/>
    <property type="project" value="TreeGrafter"/>
</dbReference>
<evidence type="ECO:0000256" key="2">
    <source>
        <dbReference type="ARBA" id="ARBA00001974"/>
    </source>
</evidence>
<name>A0A0P5K209_9CRUS</name>
<comment type="similarity">
    <text evidence="4">Belongs to the MMACHC family.</text>
</comment>
<comment type="caution">
    <text evidence="12">The sequence shown here is derived from an EMBL/GenBank/DDBJ whole genome shotgun (WGS) entry which is preliminary data.</text>
</comment>
<sequence>MDTLSELRAKLAGLLHESGLECHPFKVGWYNAHVKPGFCLEHHKDTLAFIVISSPSFFERGFLPFVRNSVENSINQDYLDQALRSCLTRAIQSFPDHIMDVLYDYEMRPGTRRPKVLVQTAGHVSGAVYFYQKTDIMDPPWPVDKTIYGVCLHPKYIGWFALRAVIIFQNVFVPNLDFKPPKDILEDEAKKIDLLNRYNNNWQDWSFRDVVEPVERYSELQQKYFSTRPSERNDLIEFIRIH</sequence>
<comment type="cofactor">
    <cofactor evidence="1">
        <name>FMN</name>
        <dbReference type="ChEBI" id="CHEBI:58210"/>
    </cofactor>
</comment>
<protein>
    <recommendedName>
        <fullName evidence="11">Cyanocobalamin reductase (cyanide-eliminating)</fullName>
    </recommendedName>
</protein>
<keyword evidence="9" id="KW-0521">NADP</keyword>
<comment type="subcellular location">
    <subcellularLocation>
        <location evidence="3">Cytoplasm</location>
    </subcellularLocation>
</comment>
<keyword evidence="6" id="KW-0285">Flavoprotein</keyword>
<keyword evidence="5" id="KW-0963">Cytoplasm</keyword>
<organism evidence="12 13">
    <name type="scientific">Daphnia magna</name>
    <dbReference type="NCBI Taxonomy" id="35525"/>
    <lineage>
        <taxon>Eukaryota</taxon>
        <taxon>Metazoa</taxon>
        <taxon>Ecdysozoa</taxon>
        <taxon>Arthropoda</taxon>
        <taxon>Crustacea</taxon>
        <taxon>Branchiopoda</taxon>
        <taxon>Diplostraca</taxon>
        <taxon>Cladocera</taxon>
        <taxon>Anomopoda</taxon>
        <taxon>Daphniidae</taxon>
        <taxon>Daphnia</taxon>
    </lineage>
</organism>
<evidence type="ECO:0000313" key="13">
    <source>
        <dbReference type="Proteomes" id="UP000076858"/>
    </source>
</evidence>
<dbReference type="CDD" id="cd12959">
    <property type="entry name" value="MMACHC-like"/>
    <property type="match status" value="1"/>
</dbReference>
<keyword evidence="8" id="KW-0274">FAD</keyword>
<dbReference type="STRING" id="35525.A0A0P5K209"/>
<dbReference type="Proteomes" id="UP000076858">
    <property type="component" value="Unassembled WGS sequence"/>
</dbReference>
<evidence type="ECO:0000256" key="9">
    <source>
        <dbReference type="ARBA" id="ARBA00022857"/>
    </source>
</evidence>
<keyword evidence="10" id="KW-0560">Oxidoreductase</keyword>
<evidence type="ECO:0000256" key="7">
    <source>
        <dbReference type="ARBA" id="ARBA00022643"/>
    </source>
</evidence>
<dbReference type="PANTHER" id="PTHR31457:SF2">
    <property type="entry name" value="CYANOCOBALAMIN REDUCTASE _ ALKYLCOBALAMIN DEALKYLASE"/>
    <property type="match status" value="1"/>
</dbReference>
<comment type="cofactor">
    <cofactor evidence="2">
        <name>FAD</name>
        <dbReference type="ChEBI" id="CHEBI:57692"/>
    </cofactor>
</comment>
<dbReference type="EMBL" id="LRGB01000642">
    <property type="protein sequence ID" value="KZS17183.1"/>
    <property type="molecule type" value="Genomic_DNA"/>
</dbReference>
<evidence type="ECO:0000256" key="3">
    <source>
        <dbReference type="ARBA" id="ARBA00004496"/>
    </source>
</evidence>
<dbReference type="GO" id="GO:0005737">
    <property type="term" value="C:cytoplasm"/>
    <property type="evidence" value="ECO:0007669"/>
    <property type="project" value="UniProtKB-SubCell"/>
</dbReference>
<evidence type="ECO:0000256" key="10">
    <source>
        <dbReference type="ARBA" id="ARBA00023002"/>
    </source>
</evidence>
<dbReference type="GO" id="GO:0071949">
    <property type="term" value="F:FAD binding"/>
    <property type="evidence" value="ECO:0007669"/>
    <property type="project" value="TreeGrafter"/>
</dbReference>
<evidence type="ECO:0000313" key="12">
    <source>
        <dbReference type="EMBL" id="KZS17183.1"/>
    </source>
</evidence>
<reference evidence="12 13" key="1">
    <citation type="submission" date="2016-03" db="EMBL/GenBank/DDBJ databases">
        <title>EvidentialGene: Evidence-directed Construction of Genes on Genomes.</title>
        <authorList>
            <person name="Gilbert D.G."/>
            <person name="Choi J.-H."/>
            <person name="Mockaitis K."/>
            <person name="Colbourne J."/>
            <person name="Pfrender M."/>
        </authorList>
    </citation>
    <scope>NUCLEOTIDE SEQUENCE [LARGE SCALE GENOMIC DNA]</scope>
    <source>
        <strain evidence="12 13">Xinb3</strain>
        <tissue evidence="12">Complete organism</tissue>
    </source>
</reference>
<evidence type="ECO:0000256" key="5">
    <source>
        <dbReference type="ARBA" id="ARBA00022490"/>
    </source>
</evidence>
<keyword evidence="13" id="KW-1185">Reference proteome</keyword>
<dbReference type="GO" id="GO:0009235">
    <property type="term" value="P:cobalamin metabolic process"/>
    <property type="evidence" value="ECO:0007669"/>
    <property type="project" value="TreeGrafter"/>
</dbReference>
<evidence type="ECO:0000256" key="11">
    <source>
        <dbReference type="ARBA" id="ARBA00031313"/>
    </source>
</evidence>
<dbReference type="InterPro" id="IPR032037">
    <property type="entry name" value="MMACHC"/>
</dbReference>
<proteinExistence type="inferred from homology"/>
<dbReference type="AlphaFoldDB" id="A0A0P5K209"/>
<dbReference type="Pfam" id="PF16690">
    <property type="entry name" value="MMACHC"/>
    <property type="match status" value="1"/>
</dbReference>